<dbReference type="Proteomes" id="UP000730482">
    <property type="component" value="Unassembled WGS sequence"/>
</dbReference>
<dbReference type="InterPro" id="IPR029058">
    <property type="entry name" value="AB_hydrolase_fold"/>
</dbReference>
<feature type="chain" id="PRO_5047057579" evidence="4">
    <location>
        <begin position="32"/>
        <end position="522"/>
    </location>
</feature>
<evidence type="ECO:0000256" key="1">
    <source>
        <dbReference type="ARBA" id="ARBA00010088"/>
    </source>
</evidence>
<dbReference type="Pfam" id="PF00561">
    <property type="entry name" value="Abhydrolase_1"/>
    <property type="match status" value="1"/>
</dbReference>
<evidence type="ECO:0000259" key="6">
    <source>
        <dbReference type="Pfam" id="PF08386"/>
    </source>
</evidence>
<proteinExistence type="inferred from homology"/>
<dbReference type="InterPro" id="IPR000073">
    <property type="entry name" value="AB_hydrolase_1"/>
</dbReference>
<comment type="caution">
    <text evidence="7">The sequence shown here is derived from an EMBL/GenBank/DDBJ whole genome shotgun (WGS) entry which is preliminary data.</text>
</comment>
<feature type="signal peptide" evidence="4">
    <location>
        <begin position="1"/>
        <end position="31"/>
    </location>
</feature>
<dbReference type="Pfam" id="PF08386">
    <property type="entry name" value="Abhydrolase_4"/>
    <property type="match status" value="1"/>
</dbReference>
<protein>
    <submittedName>
        <fullName evidence="7">Alpha/beta fold hydrolase</fullName>
    </submittedName>
</protein>
<comment type="similarity">
    <text evidence="1">Belongs to the peptidase S33 family.</text>
</comment>
<name>A0ABS5KWF7_9ACTN</name>
<dbReference type="EMBL" id="JAAFYZ010000099">
    <property type="protein sequence ID" value="MBS2550319.1"/>
    <property type="molecule type" value="Genomic_DNA"/>
</dbReference>
<dbReference type="SUPFAM" id="SSF53474">
    <property type="entry name" value="alpha/beta-Hydrolases"/>
    <property type="match status" value="1"/>
</dbReference>
<feature type="domain" description="Peptidase S33 tripeptidyl aminopeptidase-like C-terminal" evidence="6">
    <location>
        <begin position="433"/>
        <end position="521"/>
    </location>
</feature>
<evidence type="ECO:0000313" key="8">
    <source>
        <dbReference type="Proteomes" id="UP000730482"/>
    </source>
</evidence>
<dbReference type="PANTHER" id="PTHR43248">
    <property type="entry name" value="2-SUCCINYL-6-HYDROXY-2,4-CYCLOHEXADIENE-1-CARBOXYLATE SYNTHASE"/>
    <property type="match status" value="1"/>
</dbReference>
<evidence type="ECO:0000259" key="5">
    <source>
        <dbReference type="Pfam" id="PF00561"/>
    </source>
</evidence>
<evidence type="ECO:0000256" key="2">
    <source>
        <dbReference type="ARBA" id="ARBA00022729"/>
    </source>
</evidence>
<gene>
    <name evidence="7" type="ORF">KGQ19_25960</name>
</gene>
<accession>A0ABS5KWF7</accession>
<keyword evidence="3 7" id="KW-0378">Hydrolase</keyword>
<dbReference type="Gene3D" id="3.40.50.1820">
    <property type="entry name" value="alpha/beta hydrolase"/>
    <property type="match status" value="1"/>
</dbReference>
<evidence type="ECO:0000256" key="4">
    <source>
        <dbReference type="SAM" id="SignalP"/>
    </source>
</evidence>
<dbReference type="GO" id="GO:0016787">
    <property type="term" value="F:hydrolase activity"/>
    <property type="evidence" value="ECO:0007669"/>
    <property type="project" value="UniProtKB-KW"/>
</dbReference>
<reference evidence="7 8" key="1">
    <citation type="submission" date="2020-02" db="EMBL/GenBank/DDBJ databases">
        <title>Acidophilic actinobacteria isolated from forest soil.</title>
        <authorList>
            <person name="Golinska P."/>
        </authorList>
    </citation>
    <scope>NUCLEOTIDE SEQUENCE [LARGE SCALE GENOMIC DNA]</scope>
    <source>
        <strain evidence="7 8">NL8</strain>
    </source>
</reference>
<evidence type="ECO:0000313" key="7">
    <source>
        <dbReference type="EMBL" id="MBS2550319.1"/>
    </source>
</evidence>
<dbReference type="InterPro" id="IPR051601">
    <property type="entry name" value="Serine_prot/Carboxylest_S33"/>
</dbReference>
<feature type="domain" description="AB hydrolase-1" evidence="5">
    <location>
        <begin position="126"/>
        <end position="339"/>
    </location>
</feature>
<keyword evidence="2 4" id="KW-0732">Signal</keyword>
<keyword evidence="8" id="KW-1185">Reference proteome</keyword>
<sequence>MTAILRAPAVTGAALLSTVLALTAVAAPAIAAAPGTPGTSATTTATTIPATASAASAATTPATPLAWGTCPAPTPNANGVPFPRDPREQCASLRVPRDYRDPGQGTITLEISRIRTADPAHRRGDLVVVPGGPGGSGLDYPGQMVSILPSAVLSAYDLIGFDERGVGNSTPVRCDLPAADRAAELNYPFPAPDGSITANLAYAHTVADDCAAASGPYLADITTANSARDLDRIRAALGDPAISYVGTSYGTYLGEVYASLFPTRTDHVVLDSSVAPGGVKQGISLFSQGAAETFPALAAYLAARDSTLHLGATPAAVRATYFRLTAELDRSPLTLADGRVLTGNALRAATYSSLTNPAYYSIAAVAWQLAATRTTTVPGGGPGTTLPTVIPDNFVAAQDAVICQDSAWPSNPAYYVAHTAADRQRYPLTDGMSGNVWPCAFWHYRPTDPPVRPSPAGPRDILMLQNRYDPDTAYSGARQTLHAFGHRAEMVTVDASGHGVNFSDPRVSSPLIAFLLSNRLPG</sequence>
<dbReference type="RefSeq" id="WP_212012838.1">
    <property type="nucleotide sequence ID" value="NZ_JAAFYZ010000099.1"/>
</dbReference>
<organism evidence="7 8">
    <name type="scientific">Catenulispora pinistramenti</name>
    <dbReference type="NCBI Taxonomy" id="2705254"/>
    <lineage>
        <taxon>Bacteria</taxon>
        <taxon>Bacillati</taxon>
        <taxon>Actinomycetota</taxon>
        <taxon>Actinomycetes</taxon>
        <taxon>Catenulisporales</taxon>
        <taxon>Catenulisporaceae</taxon>
        <taxon>Catenulispora</taxon>
    </lineage>
</organism>
<dbReference type="PANTHER" id="PTHR43248:SF29">
    <property type="entry name" value="TRIPEPTIDYL AMINOPEPTIDASE"/>
    <property type="match status" value="1"/>
</dbReference>
<evidence type="ECO:0000256" key="3">
    <source>
        <dbReference type="ARBA" id="ARBA00022801"/>
    </source>
</evidence>
<dbReference type="InterPro" id="IPR013595">
    <property type="entry name" value="Pept_S33_TAP-like_C"/>
</dbReference>